<keyword evidence="1" id="KW-0624">Polysaccharide degradation</keyword>
<sequence>MKLKRIKRLLVQIFCIIAVFSCQNSSSPSRTKYLKKADYKDLRFDELSPSVKENFFNHSKNEHVLVEEDYYVWGVSVIKWKGKYHAYYSRWNKKYKHKGWMTNCEIAHAISEKPEGPFKFVNVVLHDKKTSGWDINNSHNPYAIIVEGEICLYYISNDIKPLLENDNSNMAYPDSSWFAKNRKNLRNSQRIGVAISDNPSGPFLRSEKPLVQPDNIKFKNIAVNPSIVYHNDTYTMIMKGDDVNKEKWYRIQLVGKSSSPEGPFEFSSKPVYNKAQTEDACIWFDEVLNKYYMVCHVMGKTELALFNSENGSDWRPDERSIFMKKEFALSDGTIWKPERVERPFVLTNEKGQPIMFYVAVADKNINGNIAIPIKLE</sequence>
<organism evidence="3 4">
    <name type="scientific">Urechidicola vernalis</name>
    <dbReference type="NCBI Taxonomy" id="3075600"/>
    <lineage>
        <taxon>Bacteria</taxon>
        <taxon>Pseudomonadati</taxon>
        <taxon>Bacteroidota</taxon>
        <taxon>Flavobacteriia</taxon>
        <taxon>Flavobacteriales</taxon>
        <taxon>Flavobacteriaceae</taxon>
        <taxon>Urechidicola</taxon>
    </lineage>
</organism>
<reference evidence="3 4" key="1">
    <citation type="submission" date="2023-09" db="EMBL/GenBank/DDBJ databases">
        <authorList>
            <person name="Rey-Velasco X."/>
        </authorList>
    </citation>
    <scope>NUCLEOTIDE SEQUENCE [LARGE SCALE GENOMIC DNA]</scope>
    <source>
        <strain evidence="3 4">P050</strain>
    </source>
</reference>
<dbReference type="EMBL" id="JAVRHV010000002">
    <property type="protein sequence ID" value="MDT0552975.1"/>
    <property type="molecule type" value="Genomic_DNA"/>
</dbReference>
<dbReference type="GO" id="GO:0016787">
    <property type="term" value="F:hydrolase activity"/>
    <property type="evidence" value="ECO:0007669"/>
    <property type="project" value="UniProtKB-KW"/>
</dbReference>
<evidence type="ECO:0000256" key="1">
    <source>
        <dbReference type="ARBA" id="ARBA00022651"/>
    </source>
</evidence>
<keyword evidence="1" id="KW-0858">Xylan degradation</keyword>
<proteinExistence type="predicted"/>
<evidence type="ECO:0000313" key="3">
    <source>
        <dbReference type="EMBL" id="MDT0552975.1"/>
    </source>
</evidence>
<accession>A0ABU2Y5D4</accession>
<dbReference type="Gene3D" id="2.115.10.20">
    <property type="entry name" value="Glycosyl hydrolase domain, family 43"/>
    <property type="match status" value="2"/>
</dbReference>
<name>A0ABU2Y5D4_9FLAO</name>
<dbReference type="PANTHER" id="PTHR43772">
    <property type="entry name" value="ENDO-1,4-BETA-XYLANASE"/>
    <property type="match status" value="1"/>
</dbReference>
<evidence type="ECO:0000256" key="2">
    <source>
        <dbReference type="ARBA" id="ARBA00023277"/>
    </source>
</evidence>
<comment type="caution">
    <text evidence="3">The sequence shown here is derived from an EMBL/GenBank/DDBJ whole genome shotgun (WGS) entry which is preliminary data.</text>
</comment>
<dbReference type="RefSeq" id="WP_311592940.1">
    <property type="nucleotide sequence ID" value="NZ_JAVRHV010000002.1"/>
</dbReference>
<dbReference type="CDD" id="cd08994">
    <property type="entry name" value="GH43_62_32_68_117_130-like"/>
    <property type="match status" value="1"/>
</dbReference>
<protein>
    <submittedName>
        <fullName evidence="3">Glycoside hydrolase family protein</fullName>
    </submittedName>
</protein>
<dbReference type="InterPro" id="IPR052176">
    <property type="entry name" value="Glycosyl_Hydrlase_43_Enz"/>
</dbReference>
<evidence type="ECO:0000313" key="4">
    <source>
        <dbReference type="Proteomes" id="UP001252186"/>
    </source>
</evidence>
<dbReference type="PROSITE" id="PS51257">
    <property type="entry name" value="PROKAR_LIPOPROTEIN"/>
    <property type="match status" value="1"/>
</dbReference>
<keyword evidence="4" id="KW-1185">Reference proteome</keyword>
<gene>
    <name evidence="3" type="ORF">RM519_06945</name>
</gene>
<dbReference type="Proteomes" id="UP001252186">
    <property type="component" value="Unassembled WGS sequence"/>
</dbReference>
<dbReference type="SUPFAM" id="SSF75005">
    <property type="entry name" value="Arabinanase/levansucrase/invertase"/>
    <property type="match status" value="1"/>
</dbReference>
<keyword evidence="3" id="KW-0378">Hydrolase</keyword>
<keyword evidence="2" id="KW-0119">Carbohydrate metabolism</keyword>
<dbReference type="InterPro" id="IPR023296">
    <property type="entry name" value="Glyco_hydro_beta-prop_sf"/>
</dbReference>
<dbReference type="PANTHER" id="PTHR43772:SF2">
    <property type="entry name" value="PUTATIVE (AFU_ORTHOLOGUE AFUA_2G04480)-RELATED"/>
    <property type="match status" value="1"/>
</dbReference>